<gene>
    <name evidence="4" type="ORF">FYJ69_10200</name>
</gene>
<dbReference type="AlphaFoldDB" id="A0A6N7WWT7"/>
<evidence type="ECO:0000313" key="5">
    <source>
        <dbReference type="Proteomes" id="UP000434342"/>
    </source>
</evidence>
<dbReference type="Pfam" id="PF14501">
    <property type="entry name" value="HATPase_c_5"/>
    <property type="match status" value="1"/>
</dbReference>
<feature type="coiled-coil region" evidence="1">
    <location>
        <begin position="247"/>
        <end position="281"/>
    </location>
</feature>
<reference evidence="4 5" key="1">
    <citation type="submission" date="2019-08" db="EMBL/GenBank/DDBJ databases">
        <title>In-depth cultivation of the pig gut microbiome towards novel bacterial diversity and tailored functional studies.</title>
        <authorList>
            <person name="Wylensek D."/>
            <person name="Hitch T.C.A."/>
            <person name="Clavel T."/>
        </authorList>
    </citation>
    <scope>NUCLEOTIDE SEQUENCE [LARGE SCALE GENOMIC DNA]</scope>
    <source>
        <strain evidence="4 5">WB01_CNA04</strain>
    </source>
</reference>
<evidence type="ECO:0000256" key="2">
    <source>
        <dbReference type="SAM" id="Phobius"/>
    </source>
</evidence>
<keyword evidence="1" id="KW-0175">Coiled coil</keyword>
<name>A0A6N7WWT7_9ACTN</name>
<evidence type="ECO:0000256" key="1">
    <source>
        <dbReference type="SAM" id="Coils"/>
    </source>
</evidence>
<feature type="transmembrane region" description="Helical" evidence="2">
    <location>
        <begin position="47"/>
        <end position="69"/>
    </location>
</feature>
<feature type="transmembrane region" description="Helical" evidence="2">
    <location>
        <begin position="89"/>
        <end position="111"/>
    </location>
</feature>
<accession>A0A6N7WWT7</accession>
<feature type="transmembrane region" description="Helical" evidence="2">
    <location>
        <begin position="158"/>
        <end position="179"/>
    </location>
</feature>
<keyword evidence="2" id="KW-0812">Transmembrane</keyword>
<proteinExistence type="predicted"/>
<organism evidence="4 5">
    <name type="scientific">Parafannyhessea umbonata</name>
    <dbReference type="NCBI Taxonomy" id="604330"/>
    <lineage>
        <taxon>Bacteria</taxon>
        <taxon>Bacillati</taxon>
        <taxon>Actinomycetota</taxon>
        <taxon>Coriobacteriia</taxon>
        <taxon>Coriobacteriales</taxon>
        <taxon>Atopobiaceae</taxon>
        <taxon>Parafannyhessea</taxon>
    </lineage>
</organism>
<protein>
    <submittedName>
        <fullName evidence="4">GHKL domain-containing protein</fullName>
    </submittedName>
</protein>
<sequence>MTPSWEALATVLGYVTQCTSLFSELLIATCLFAHGQQARPHVWARSAGAIATVFAAGFVLSSLVGAHQISSGNVFLLGADSALSPLPALGGALVSCTLLLLALIPAMLFCFEMSPWAAVFCATAGYALQNLASGIGEAAALVLDAAGLPGIVVGSNPWLTVGACAAVFAIAYLLFIRHIDPKGLEGHGNPAMLAMVFVVVFGIIGFDLILKYVVTGRLPMRIVLYLRAFHALICVFAIIAEVELVVVRQLASEKAATERLLAEQERQYQLSRDNIEAINIKCHDLRHQIRSLATGASVVDRDTLESVAKEIDVYDSKVRTGNDALDTILTEKSLLCEGRGITLTCVADGEALDFMAPADLYALFGNALDNAIEAVERIGDNARKSVSLIVRMRAGMVTVHVENYYDPVVSATSFRDGLPASTKGDPLNHGFGTRSMRAIVERYGGTLAFSADGSTFCLDAVIPARDARPRA</sequence>
<dbReference type="InterPro" id="IPR036890">
    <property type="entry name" value="HATPase_C_sf"/>
</dbReference>
<dbReference type="Gene3D" id="3.30.565.10">
    <property type="entry name" value="Histidine kinase-like ATPase, C-terminal domain"/>
    <property type="match status" value="1"/>
</dbReference>
<dbReference type="Proteomes" id="UP000434342">
    <property type="component" value="Unassembled WGS sequence"/>
</dbReference>
<feature type="transmembrane region" description="Helical" evidence="2">
    <location>
        <begin position="191"/>
        <end position="210"/>
    </location>
</feature>
<feature type="transmembrane region" description="Helical" evidence="2">
    <location>
        <begin position="222"/>
        <end position="240"/>
    </location>
</feature>
<dbReference type="InterPro" id="IPR032834">
    <property type="entry name" value="NatK-like_C"/>
</dbReference>
<keyword evidence="2" id="KW-0472">Membrane</keyword>
<comment type="caution">
    <text evidence="4">The sequence shown here is derived from an EMBL/GenBank/DDBJ whole genome shotgun (WGS) entry which is preliminary data.</text>
</comment>
<keyword evidence="2" id="KW-1133">Transmembrane helix</keyword>
<evidence type="ECO:0000313" key="4">
    <source>
        <dbReference type="EMBL" id="MST61248.1"/>
    </source>
</evidence>
<feature type="domain" description="Sensor histidine kinase NatK-like C-terminal" evidence="3">
    <location>
        <begin position="355"/>
        <end position="463"/>
    </location>
</feature>
<dbReference type="CDD" id="cd16935">
    <property type="entry name" value="HATPase_AgrC-ComD-like"/>
    <property type="match status" value="1"/>
</dbReference>
<dbReference type="EMBL" id="VUND01000003">
    <property type="protein sequence ID" value="MST61248.1"/>
    <property type="molecule type" value="Genomic_DNA"/>
</dbReference>
<dbReference type="SUPFAM" id="SSF55874">
    <property type="entry name" value="ATPase domain of HSP90 chaperone/DNA topoisomerase II/histidine kinase"/>
    <property type="match status" value="1"/>
</dbReference>
<evidence type="ECO:0000259" key="3">
    <source>
        <dbReference type="Pfam" id="PF14501"/>
    </source>
</evidence>
<feature type="transmembrane region" description="Helical" evidence="2">
    <location>
        <begin position="12"/>
        <end position="35"/>
    </location>
</feature>